<protein>
    <submittedName>
        <fullName evidence="1">Uncharacterized protein</fullName>
    </submittedName>
</protein>
<gene>
    <name evidence="1" type="ORF">PROFUN_13035</name>
</gene>
<evidence type="ECO:0000313" key="2">
    <source>
        <dbReference type="Proteomes" id="UP000241769"/>
    </source>
</evidence>
<reference evidence="1 2" key="1">
    <citation type="journal article" date="2018" name="Genome Biol. Evol.">
        <title>Multiple Roots of Fruiting Body Formation in Amoebozoa.</title>
        <authorList>
            <person name="Hillmann F."/>
            <person name="Forbes G."/>
            <person name="Novohradska S."/>
            <person name="Ferling I."/>
            <person name="Riege K."/>
            <person name="Groth M."/>
            <person name="Westermann M."/>
            <person name="Marz M."/>
            <person name="Spaller T."/>
            <person name="Winckler T."/>
            <person name="Schaap P."/>
            <person name="Glockner G."/>
        </authorList>
    </citation>
    <scope>NUCLEOTIDE SEQUENCE [LARGE SCALE GENOMIC DNA]</scope>
    <source>
        <strain evidence="1 2">Jena</strain>
    </source>
</reference>
<dbReference type="Proteomes" id="UP000241769">
    <property type="component" value="Unassembled WGS sequence"/>
</dbReference>
<keyword evidence="2" id="KW-1185">Reference proteome</keyword>
<name>A0A2P6N5L5_9EUKA</name>
<comment type="caution">
    <text evidence="1">The sequence shown here is derived from an EMBL/GenBank/DDBJ whole genome shotgun (WGS) entry which is preliminary data.</text>
</comment>
<dbReference type="EMBL" id="MDYQ01000191">
    <property type="protein sequence ID" value="PRP79242.1"/>
    <property type="molecule type" value="Genomic_DNA"/>
</dbReference>
<sequence>MCVIWYKRSHRQNRSLTSKRRAVDWTLFQINRPRQTRLSTHMLTERREEYGFLLHHATDRSLCSRLPNRKKNSRCFCELRLIYNQPDQPRVLGGKAGGDTTTITDYYVKPLDNYSIEDGSFWDKMVRSLFNL</sequence>
<organism evidence="1 2">
    <name type="scientific">Planoprotostelium fungivorum</name>
    <dbReference type="NCBI Taxonomy" id="1890364"/>
    <lineage>
        <taxon>Eukaryota</taxon>
        <taxon>Amoebozoa</taxon>
        <taxon>Evosea</taxon>
        <taxon>Variosea</taxon>
        <taxon>Cavosteliida</taxon>
        <taxon>Cavosteliaceae</taxon>
        <taxon>Planoprotostelium</taxon>
    </lineage>
</organism>
<dbReference type="AlphaFoldDB" id="A0A2P6N5L5"/>
<proteinExistence type="predicted"/>
<evidence type="ECO:0000313" key="1">
    <source>
        <dbReference type="EMBL" id="PRP79242.1"/>
    </source>
</evidence>
<dbReference type="InParanoid" id="A0A2P6N5L5"/>
<accession>A0A2P6N5L5</accession>